<dbReference type="EMBL" id="BSXW01001600">
    <property type="protein sequence ID" value="GMF37919.1"/>
    <property type="molecule type" value="Genomic_DNA"/>
</dbReference>
<evidence type="ECO:0000313" key="2">
    <source>
        <dbReference type="EMBL" id="GMF37919.1"/>
    </source>
</evidence>
<sequence>MASRSILMEDIKRQMAVYHCQVSLTFIYPLYIFGVLSLSGTNQAIFVIVLPIIKLIAKTWISRALSNQHNLKSEAVISNVEVFNALYVSNAFQNASSWTSTARIMVVDIVHFWLSMLDVVDIINDVKALMVKTPVDHPDARENFMQLALKKITINEKIDGTNSRRGDDDGIAKLAPAELLANFTSTWHDKAFDVVRRPEPNALNPVMSSPLVKSP</sequence>
<reference evidence="2" key="1">
    <citation type="submission" date="2023-04" db="EMBL/GenBank/DDBJ databases">
        <title>Phytophthora lilii NBRC 32176.</title>
        <authorList>
            <person name="Ichikawa N."/>
            <person name="Sato H."/>
            <person name="Tonouchi N."/>
        </authorList>
    </citation>
    <scope>NUCLEOTIDE SEQUENCE</scope>
    <source>
        <strain evidence="2">NBRC 32176</strain>
    </source>
</reference>
<evidence type="ECO:0000256" key="1">
    <source>
        <dbReference type="SAM" id="Phobius"/>
    </source>
</evidence>
<keyword evidence="1" id="KW-0472">Membrane</keyword>
<dbReference type="Proteomes" id="UP001165083">
    <property type="component" value="Unassembled WGS sequence"/>
</dbReference>
<proteinExistence type="predicted"/>
<protein>
    <submittedName>
        <fullName evidence="2">Unnamed protein product</fullName>
    </submittedName>
</protein>
<feature type="transmembrane region" description="Helical" evidence="1">
    <location>
        <begin position="16"/>
        <end position="38"/>
    </location>
</feature>
<comment type="caution">
    <text evidence="2">The sequence shown here is derived from an EMBL/GenBank/DDBJ whole genome shotgun (WGS) entry which is preliminary data.</text>
</comment>
<accession>A0A9W6XFB0</accession>
<name>A0A9W6XFB0_9STRA</name>
<keyword evidence="3" id="KW-1185">Reference proteome</keyword>
<keyword evidence="1" id="KW-0812">Transmembrane</keyword>
<dbReference type="OrthoDB" id="117077at2759"/>
<gene>
    <name evidence="2" type="ORF">Plil01_001590900</name>
</gene>
<dbReference type="AlphaFoldDB" id="A0A9W6XFB0"/>
<evidence type="ECO:0000313" key="3">
    <source>
        <dbReference type="Proteomes" id="UP001165083"/>
    </source>
</evidence>
<keyword evidence="1" id="KW-1133">Transmembrane helix</keyword>
<organism evidence="2 3">
    <name type="scientific">Phytophthora lilii</name>
    <dbReference type="NCBI Taxonomy" id="2077276"/>
    <lineage>
        <taxon>Eukaryota</taxon>
        <taxon>Sar</taxon>
        <taxon>Stramenopiles</taxon>
        <taxon>Oomycota</taxon>
        <taxon>Peronosporomycetes</taxon>
        <taxon>Peronosporales</taxon>
        <taxon>Peronosporaceae</taxon>
        <taxon>Phytophthora</taxon>
    </lineage>
</organism>
<feature type="transmembrane region" description="Helical" evidence="1">
    <location>
        <begin position="44"/>
        <end position="61"/>
    </location>
</feature>